<accession>A0AAN8XMW0</accession>
<name>A0AAN8XMW0_HALRR</name>
<feature type="chain" id="PRO_5042965626" evidence="1">
    <location>
        <begin position="18"/>
        <end position="247"/>
    </location>
</feature>
<proteinExistence type="predicted"/>
<dbReference type="Proteomes" id="UP001381693">
    <property type="component" value="Unassembled WGS sequence"/>
</dbReference>
<protein>
    <submittedName>
        <fullName evidence="2">Uncharacterized protein</fullName>
    </submittedName>
</protein>
<dbReference type="SUPFAM" id="SSF49695">
    <property type="entry name" value="gamma-Crystallin-like"/>
    <property type="match status" value="1"/>
</dbReference>
<keyword evidence="1" id="KW-0732">Signal</keyword>
<organism evidence="2 3">
    <name type="scientific">Halocaridina rubra</name>
    <name type="common">Hawaiian red shrimp</name>
    <dbReference type="NCBI Taxonomy" id="373956"/>
    <lineage>
        <taxon>Eukaryota</taxon>
        <taxon>Metazoa</taxon>
        <taxon>Ecdysozoa</taxon>
        <taxon>Arthropoda</taxon>
        <taxon>Crustacea</taxon>
        <taxon>Multicrustacea</taxon>
        <taxon>Malacostraca</taxon>
        <taxon>Eumalacostraca</taxon>
        <taxon>Eucarida</taxon>
        <taxon>Decapoda</taxon>
        <taxon>Pleocyemata</taxon>
        <taxon>Caridea</taxon>
        <taxon>Atyoidea</taxon>
        <taxon>Atyidae</taxon>
        <taxon>Halocaridina</taxon>
    </lineage>
</organism>
<dbReference type="InterPro" id="IPR011024">
    <property type="entry name" value="G_crystallin-like"/>
</dbReference>
<evidence type="ECO:0000313" key="3">
    <source>
        <dbReference type="Proteomes" id="UP001381693"/>
    </source>
</evidence>
<evidence type="ECO:0000313" key="2">
    <source>
        <dbReference type="EMBL" id="KAK7081124.1"/>
    </source>
</evidence>
<comment type="caution">
    <text evidence="2">The sequence shown here is derived from an EMBL/GenBank/DDBJ whole genome shotgun (WGS) entry which is preliminary data.</text>
</comment>
<sequence length="247" mass="27312">MRSYILLLTLLAVGVRAKPGFRQKNYSKAIAFYCRVFSGPNSSGNYLDVSDYIPDLSLTGIDNDIESVSQTGLWLYYENVDFNAIAGRMYFVHGIEIDVNFPSEYSNIVSSIRYVGDASNPNSDSWTLYEGQYFTGDEYFGVADSASLAYLDNEASSLVLTGLSPWTFYSGQSWTGSSLCVYPDTDHDVGPQGDFLDFGIYPDITTTGIPDNAIRSVRKGCWGRIAKPPPMKVEGRAKNGAWGYVDM</sequence>
<dbReference type="EMBL" id="JAXCGZ010005695">
    <property type="protein sequence ID" value="KAK7081124.1"/>
    <property type="molecule type" value="Genomic_DNA"/>
</dbReference>
<feature type="signal peptide" evidence="1">
    <location>
        <begin position="1"/>
        <end position="17"/>
    </location>
</feature>
<dbReference type="AlphaFoldDB" id="A0AAN8XMW0"/>
<gene>
    <name evidence="2" type="ORF">SK128_027950</name>
</gene>
<reference evidence="2 3" key="1">
    <citation type="submission" date="2023-11" db="EMBL/GenBank/DDBJ databases">
        <title>Halocaridina rubra genome assembly.</title>
        <authorList>
            <person name="Smith C."/>
        </authorList>
    </citation>
    <scope>NUCLEOTIDE SEQUENCE [LARGE SCALE GENOMIC DNA]</scope>
    <source>
        <strain evidence="2">EP-1</strain>
        <tissue evidence="2">Whole</tissue>
    </source>
</reference>
<evidence type="ECO:0000256" key="1">
    <source>
        <dbReference type="SAM" id="SignalP"/>
    </source>
</evidence>
<keyword evidence="3" id="KW-1185">Reference proteome</keyword>
<dbReference type="Gene3D" id="2.60.20.10">
    <property type="entry name" value="Crystallins"/>
    <property type="match status" value="2"/>
</dbReference>